<keyword evidence="2" id="KW-0472">Membrane</keyword>
<dbReference type="EMBL" id="AVPL01000059">
    <property type="protein sequence ID" value="KGN39985.1"/>
    <property type="molecule type" value="Genomic_DNA"/>
</dbReference>
<evidence type="ECO:0000256" key="1">
    <source>
        <dbReference type="SAM" id="MobiDB-lite"/>
    </source>
</evidence>
<name>A0A0A0JRD2_9MICO</name>
<gene>
    <name evidence="3" type="ORF">N801_17605</name>
</gene>
<evidence type="ECO:0000313" key="4">
    <source>
        <dbReference type="Proteomes" id="UP000030013"/>
    </source>
</evidence>
<dbReference type="AlphaFoldDB" id="A0A0A0JRD2"/>
<keyword evidence="2" id="KW-0812">Transmembrane</keyword>
<dbReference type="Proteomes" id="UP000030013">
    <property type="component" value="Unassembled WGS sequence"/>
</dbReference>
<feature type="compositionally biased region" description="Pro residues" evidence="1">
    <location>
        <begin position="114"/>
        <end position="126"/>
    </location>
</feature>
<feature type="transmembrane region" description="Helical" evidence="2">
    <location>
        <begin position="49"/>
        <end position="68"/>
    </location>
</feature>
<sequence length="240" mass="23986">MAAVGYGAGLMLDGPLDFSGSEELFGVILALGAAALTTLVIGLSGRRSIMSAGLVVLLGIGATAAAIGEETIGGERGIRTWTPVLSDSPTSYSHGAGRTTLDLRPLFASLTTPPVAPTPDVVPSPAPSASGLPAPTPTPSPAPTATASALVPAVPQEITVEQGAGEMDIIVPPGATAQIRARADFGEVRVLGDLPAGRSDRDEGTDDGPSETLTLNLGSGAPTVTVRADITFGQITIKEG</sequence>
<feature type="transmembrane region" description="Helical" evidence="2">
    <location>
        <begin position="24"/>
        <end position="42"/>
    </location>
</feature>
<reference evidence="3 4" key="1">
    <citation type="submission" date="2013-08" db="EMBL/GenBank/DDBJ databases">
        <title>The genome sequence of Knoellia aerolata.</title>
        <authorList>
            <person name="Zhu W."/>
            <person name="Wang G."/>
        </authorList>
    </citation>
    <scope>NUCLEOTIDE SEQUENCE [LARGE SCALE GENOMIC DNA]</scope>
    <source>
        <strain evidence="3 4">DSM 18566</strain>
    </source>
</reference>
<protein>
    <submittedName>
        <fullName evidence="3">Uncharacterized protein</fullName>
    </submittedName>
</protein>
<comment type="caution">
    <text evidence="3">The sequence shown here is derived from an EMBL/GenBank/DDBJ whole genome shotgun (WGS) entry which is preliminary data.</text>
</comment>
<organism evidence="3 4">
    <name type="scientific">Knoellia aerolata DSM 18566</name>
    <dbReference type="NCBI Taxonomy" id="1385519"/>
    <lineage>
        <taxon>Bacteria</taxon>
        <taxon>Bacillati</taxon>
        <taxon>Actinomycetota</taxon>
        <taxon>Actinomycetes</taxon>
        <taxon>Micrococcales</taxon>
        <taxon>Intrasporangiaceae</taxon>
        <taxon>Knoellia</taxon>
    </lineage>
</organism>
<dbReference type="STRING" id="1385519.N801_17605"/>
<accession>A0A0A0JRD2</accession>
<keyword evidence="4" id="KW-1185">Reference proteome</keyword>
<evidence type="ECO:0000256" key="2">
    <source>
        <dbReference type="SAM" id="Phobius"/>
    </source>
</evidence>
<proteinExistence type="predicted"/>
<keyword evidence="2" id="KW-1133">Transmembrane helix</keyword>
<evidence type="ECO:0000313" key="3">
    <source>
        <dbReference type="EMBL" id="KGN39985.1"/>
    </source>
</evidence>
<feature type="region of interest" description="Disordered" evidence="1">
    <location>
        <begin position="193"/>
        <end position="213"/>
    </location>
</feature>
<feature type="region of interest" description="Disordered" evidence="1">
    <location>
        <begin position="112"/>
        <end position="147"/>
    </location>
</feature>